<proteinExistence type="predicted"/>
<feature type="domain" description="Neutral/alkaline non-lysosomal ceramidase N-terminal" evidence="1">
    <location>
        <begin position="33"/>
        <end position="250"/>
    </location>
</feature>
<organism evidence="2 3">
    <name type="scientific">Enterocloster hominis</name>
    <name type="common">ex Hitch et al. 2024</name>
    <dbReference type="NCBI Taxonomy" id="1917870"/>
    <lineage>
        <taxon>Bacteria</taxon>
        <taxon>Bacillati</taxon>
        <taxon>Bacillota</taxon>
        <taxon>Clostridia</taxon>
        <taxon>Lachnospirales</taxon>
        <taxon>Lachnospiraceae</taxon>
        <taxon>Enterocloster</taxon>
    </lineage>
</organism>
<dbReference type="RefSeq" id="WP_008717771.1">
    <property type="nucleotide sequence ID" value="NZ_JBBMFM010000017.1"/>
</dbReference>
<keyword evidence="3" id="KW-1185">Reference proteome</keyword>
<accession>A0ABV1D2T2</accession>
<evidence type="ECO:0000313" key="2">
    <source>
        <dbReference type="EMBL" id="MEQ2424706.1"/>
    </source>
</evidence>
<evidence type="ECO:0000259" key="1">
    <source>
        <dbReference type="Pfam" id="PF04734"/>
    </source>
</evidence>
<reference evidence="2 3" key="1">
    <citation type="submission" date="2024-03" db="EMBL/GenBank/DDBJ databases">
        <title>Human intestinal bacterial collection.</title>
        <authorList>
            <person name="Pauvert C."/>
            <person name="Hitch T.C.A."/>
            <person name="Clavel T."/>
        </authorList>
    </citation>
    <scope>NUCLEOTIDE SEQUENCE [LARGE SCALE GENOMIC DNA]</scope>
    <source>
        <strain evidence="2 3">CLA-SR-H021</strain>
    </source>
</reference>
<gene>
    <name evidence="2" type="ORF">WMQ36_06950</name>
</gene>
<dbReference type="Proteomes" id="UP001454086">
    <property type="component" value="Unassembled WGS sequence"/>
</dbReference>
<name>A0ABV1D2T2_9FIRM</name>
<dbReference type="Pfam" id="PF04734">
    <property type="entry name" value="Ceramidase_alk"/>
    <property type="match status" value="1"/>
</dbReference>
<sequence>MKEQLQCGAGKMKITPREEWLKDLRGLQDIEFTGILDDLYVRALLFDDGCEKSLIVTFDLDKVPHPGLLLQTLEQRFQIPEQNIILTSIHTHTAPVTGIRINEGPNDISKKPRHVQEATAGYEAFITECMMEAVGRAVAGKRPARLTYGSGECCINVDRIQDYYVKDGNGHVTAECGLGINPGKAVDRTMFVLKVDGPEGDTIGFFLNYPMHNCVMIQNPCGRDGKPAVSSDVGGAVCRYLEEAYGGSVALWTSGAAGDINPVMGNEIYYPDIKTGRQTRLILKNGEMARAALKNLSARQYADVCQVIRHLPSYKENTELHGRIDWIRIPSEDSEGRPMDTPYEVRMHLLKIGDLALIGASGELYSSLGTALKAASDAGETVIINHDCSLMVPSGYIFDDETLERDIRRSLPGRKSCFMARGYIRPALEESCRRLEKGLFTKEAPVKGTSVEETSAKEEST</sequence>
<dbReference type="InterPro" id="IPR031329">
    <property type="entry name" value="NEUT/ALK_ceramidase_N"/>
</dbReference>
<comment type="caution">
    <text evidence="2">The sequence shown here is derived from an EMBL/GenBank/DDBJ whole genome shotgun (WGS) entry which is preliminary data.</text>
</comment>
<protein>
    <submittedName>
        <fullName evidence="2">Neutral/alkaline non-lysosomal ceramidase N-terminal domain-containing protein</fullName>
    </submittedName>
</protein>
<dbReference type="EMBL" id="JBBMFM010000017">
    <property type="protein sequence ID" value="MEQ2424706.1"/>
    <property type="molecule type" value="Genomic_DNA"/>
</dbReference>
<evidence type="ECO:0000313" key="3">
    <source>
        <dbReference type="Proteomes" id="UP001454086"/>
    </source>
</evidence>